<dbReference type="InterPro" id="IPR036388">
    <property type="entry name" value="WH-like_DNA-bd_sf"/>
</dbReference>
<dbReference type="InterPro" id="IPR052338">
    <property type="entry name" value="Transposase_5"/>
</dbReference>
<sequence>MAPPRKQYSLDMRNLVIKKHLNKISNHEISGQLCIPRTSVLNIVRNFKDTGNVGQKPGRGRKRKTSALTDRLIVRKVLRDRRKSASTIEEETKAELAVSISEQTVRNRIQEKGLHGRVARKKPLIKPHARKMRLHFCKQYGKQPVSFWNNVLWSDESKFNLFGSDGKVMVWRQPGEEFFSECTVPTVKHGGGSIMVWGYFASSGVGNLVIIRGNMDTVYYKAILKRNLKESGRKLKLKRGWWFQQDNDPKHTSILVTNWLKKNHPKLLFWAPYSPDFNPIEHLWAEVERRLRKIHLVNMDDLERAIVDVWYSIEPEFCEKLVHSMPTRIARAFHRAIEM</sequence>
<dbReference type="Pfam" id="PF13358">
    <property type="entry name" value="DDE_3"/>
    <property type="match status" value="1"/>
</dbReference>
<feature type="domain" description="Transposase Tc1-like" evidence="2">
    <location>
        <begin position="70"/>
        <end position="140"/>
    </location>
</feature>
<accession>A0A1D1VL98</accession>
<dbReference type="PANTHER" id="PTHR23022:SF135">
    <property type="entry name" value="SI:DKEY-77F5.3"/>
    <property type="match status" value="1"/>
</dbReference>
<gene>
    <name evidence="4" type="primary">RvY_12274-1</name>
    <name evidence="4" type="synonym">RvY_12274.1</name>
    <name evidence="4" type="ORF">RvY_12274</name>
</gene>
<organism evidence="4 5">
    <name type="scientific">Ramazzottius varieornatus</name>
    <name type="common">Water bear</name>
    <name type="synonym">Tardigrade</name>
    <dbReference type="NCBI Taxonomy" id="947166"/>
    <lineage>
        <taxon>Eukaryota</taxon>
        <taxon>Metazoa</taxon>
        <taxon>Ecdysozoa</taxon>
        <taxon>Tardigrada</taxon>
        <taxon>Eutardigrada</taxon>
        <taxon>Parachela</taxon>
        <taxon>Hypsibioidea</taxon>
        <taxon>Ramazzottiidae</taxon>
        <taxon>Ramazzottius</taxon>
    </lineage>
</organism>
<dbReference type="AlphaFoldDB" id="A0A1D1VL98"/>
<dbReference type="SUPFAM" id="SSF46689">
    <property type="entry name" value="Homeodomain-like"/>
    <property type="match status" value="1"/>
</dbReference>
<dbReference type="GO" id="GO:0003677">
    <property type="term" value="F:DNA binding"/>
    <property type="evidence" value="ECO:0007669"/>
    <property type="project" value="InterPro"/>
</dbReference>
<protein>
    <recommendedName>
        <fullName evidence="6">Tc1-like transposase DDE domain-containing protein</fullName>
    </recommendedName>
</protein>
<evidence type="ECO:0000259" key="2">
    <source>
        <dbReference type="Pfam" id="PF01498"/>
    </source>
</evidence>
<evidence type="ECO:0008006" key="6">
    <source>
        <dbReference type="Google" id="ProtNLM"/>
    </source>
</evidence>
<evidence type="ECO:0000313" key="5">
    <source>
        <dbReference type="Proteomes" id="UP000186922"/>
    </source>
</evidence>
<evidence type="ECO:0000313" key="4">
    <source>
        <dbReference type="EMBL" id="GAV01586.1"/>
    </source>
</evidence>
<dbReference type="InterPro" id="IPR012337">
    <property type="entry name" value="RNaseH-like_sf"/>
</dbReference>
<dbReference type="EMBL" id="BDGG01000007">
    <property type="protein sequence ID" value="GAV01586.1"/>
    <property type="molecule type" value="Genomic_DNA"/>
</dbReference>
<dbReference type="InterPro" id="IPR038717">
    <property type="entry name" value="Tc1-like_DDE_dom"/>
</dbReference>
<dbReference type="OrthoDB" id="25402at2759"/>
<dbReference type="GO" id="GO:0005634">
    <property type="term" value="C:nucleus"/>
    <property type="evidence" value="ECO:0007669"/>
    <property type="project" value="UniProtKB-SubCell"/>
</dbReference>
<name>A0A1D1VL98_RAMVA</name>
<dbReference type="InterPro" id="IPR002492">
    <property type="entry name" value="Transposase_Tc1-like"/>
</dbReference>
<dbReference type="InterPro" id="IPR036397">
    <property type="entry name" value="RNaseH_sf"/>
</dbReference>
<dbReference type="GO" id="GO:0015074">
    <property type="term" value="P:DNA integration"/>
    <property type="evidence" value="ECO:0007669"/>
    <property type="project" value="InterPro"/>
</dbReference>
<dbReference type="Gene3D" id="1.10.10.10">
    <property type="entry name" value="Winged helix-like DNA-binding domain superfamily/Winged helix DNA-binding domain"/>
    <property type="match status" value="1"/>
</dbReference>
<dbReference type="InterPro" id="IPR009057">
    <property type="entry name" value="Homeodomain-like_sf"/>
</dbReference>
<keyword evidence="5" id="KW-1185">Reference proteome</keyword>
<proteinExistence type="predicted"/>
<feature type="domain" description="Tc1-like transposase DDE" evidence="3">
    <location>
        <begin position="151"/>
        <end position="295"/>
    </location>
</feature>
<dbReference type="STRING" id="947166.A0A1D1VL98"/>
<reference evidence="4 5" key="1">
    <citation type="journal article" date="2016" name="Nat. Commun.">
        <title>Extremotolerant tardigrade genome and improved radiotolerance of human cultured cells by tardigrade-unique protein.</title>
        <authorList>
            <person name="Hashimoto T."/>
            <person name="Horikawa D.D."/>
            <person name="Saito Y."/>
            <person name="Kuwahara H."/>
            <person name="Kozuka-Hata H."/>
            <person name="Shin-I T."/>
            <person name="Minakuchi Y."/>
            <person name="Ohishi K."/>
            <person name="Motoyama A."/>
            <person name="Aizu T."/>
            <person name="Enomoto A."/>
            <person name="Kondo K."/>
            <person name="Tanaka S."/>
            <person name="Hara Y."/>
            <person name="Koshikawa S."/>
            <person name="Sagara H."/>
            <person name="Miura T."/>
            <person name="Yokobori S."/>
            <person name="Miyagawa K."/>
            <person name="Suzuki Y."/>
            <person name="Kubo T."/>
            <person name="Oyama M."/>
            <person name="Kohara Y."/>
            <person name="Fujiyama A."/>
            <person name="Arakawa K."/>
            <person name="Katayama T."/>
            <person name="Toyoda A."/>
            <person name="Kunieda T."/>
        </authorList>
    </citation>
    <scope>NUCLEOTIDE SEQUENCE [LARGE SCALE GENOMIC DNA]</scope>
    <source>
        <strain evidence="4 5">YOKOZUNA-1</strain>
    </source>
</reference>
<dbReference type="GO" id="GO:0006313">
    <property type="term" value="P:DNA transposition"/>
    <property type="evidence" value="ECO:0007669"/>
    <property type="project" value="InterPro"/>
</dbReference>
<dbReference type="SUPFAM" id="SSF53098">
    <property type="entry name" value="Ribonuclease H-like"/>
    <property type="match status" value="1"/>
</dbReference>
<dbReference type="Proteomes" id="UP000186922">
    <property type="component" value="Unassembled WGS sequence"/>
</dbReference>
<dbReference type="Pfam" id="PF01498">
    <property type="entry name" value="HTH_Tnp_Tc3_2"/>
    <property type="match status" value="1"/>
</dbReference>
<comment type="subcellular location">
    <subcellularLocation>
        <location evidence="1">Nucleus</location>
    </subcellularLocation>
</comment>
<comment type="caution">
    <text evidence="4">The sequence shown here is derived from an EMBL/GenBank/DDBJ whole genome shotgun (WGS) entry which is preliminary data.</text>
</comment>
<dbReference type="PANTHER" id="PTHR23022">
    <property type="entry name" value="TRANSPOSABLE ELEMENT-RELATED"/>
    <property type="match status" value="1"/>
</dbReference>
<evidence type="ECO:0000259" key="3">
    <source>
        <dbReference type="Pfam" id="PF13358"/>
    </source>
</evidence>
<evidence type="ECO:0000256" key="1">
    <source>
        <dbReference type="ARBA" id="ARBA00004123"/>
    </source>
</evidence>
<dbReference type="Gene3D" id="3.30.420.10">
    <property type="entry name" value="Ribonuclease H-like superfamily/Ribonuclease H"/>
    <property type="match status" value="1"/>
</dbReference>